<protein>
    <submittedName>
        <fullName evidence="2">Uncharacterized protein</fullName>
    </submittedName>
</protein>
<dbReference type="RefSeq" id="XP_025595437.1">
    <property type="nucleotide sequence ID" value="XM_025744439.1"/>
</dbReference>
<dbReference type="Proteomes" id="UP000245946">
    <property type="component" value="Unassembled WGS sequence"/>
</dbReference>
<dbReference type="AlphaFoldDB" id="A0A316Z2H0"/>
<evidence type="ECO:0000256" key="1">
    <source>
        <dbReference type="SAM" id="MobiDB-lite"/>
    </source>
</evidence>
<keyword evidence="3" id="KW-1185">Reference proteome</keyword>
<feature type="compositionally biased region" description="Low complexity" evidence="1">
    <location>
        <begin position="89"/>
        <end position="111"/>
    </location>
</feature>
<organism evidence="2 3">
    <name type="scientific">Tilletiopsis washingtonensis</name>
    <dbReference type="NCBI Taxonomy" id="58919"/>
    <lineage>
        <taxon>Eukaryota</taxon>
        <taxon>Fungi</taxon>
        <taxon>Dikarya</taxon>
        <taxon>Basidiomycota</taxon>
        <taxon>Ustilaginomycotina</taxon>
        <taxon>Exobasidiomycetes</taxon>
        <taxon>Entylomatales</taxon>
        <taxon>Entylomatales incertae sedis</taxon>
        <taxon>Tilletiopsis</taxon>
    </lineage>
</organism>
<accession>A0A316Z2H0</accession>
<dbReference type="OrthoDB" id="2506317at2759"/>
<gene>
    <name evidence="2" type="ORF">FA09DRAFT_341367</name>
</gene>
<dbReference type="GeneID" id="37271983"/>
<name>A0A316Z2H0_9BASI</name>
<evidence type="ECO:0000313" key="2">
    <source>
        <dbReference type="EMBL" id="PWN95158.1"/>
    </source>
</evidence>
<dbReference type="EMBL" id="KZ819306">
    <property type="protein sequence ID" value="PWN95158.1"/>
    <property type="molecule type" value="Genomic_DNA"/>
</dbReference>
<reference evidence="2 3" key="1">
    <citation type="journal article" date="2018" name="Mol. Biol. Evol.">
        <title>Broad Genomic Sampling Reveals a Smut Pathogenic Ancestry of the Fungal Clade Ustilaginomycotina.</title>
        <authorList>
            <person name="Kijpornyongpan T."/>
            <person name="Mondo S.J."/>
            <person name="Barry K."/>
            <person name="Sandor L."/>
            <person name="Lee J."/>
            <person name="Lipzen A."/>
            <person name="Pangilinan J."/>
            <person name="LaButti K."/>
            <person name="Hainaut M."/>
            <person name="Henrissat B."/>
            <person name="Grigoriev I.V."/>
            <person name="Spatafora J.W."/>
            <person name="Aime M.C."/>
        </authorList>
    </citation>
    <scope>NUCLEOTIDE SEQUENCE [LARGE SCALE GENOMIC DNA]</scope>
    <source>
        <strain evidence="2 3">MCA 4186</strain>
    </source>
</reference>
<sequence>MSTSVPILYGPSAHVPLIKDPSLRVPPPIAAPQDLHPLPPSLADYFVYPFTLERAIVAERERREAARRAELHRLAPGWDEQGQGAVLVPTPRAQQQQQQQRAAEQATQQPRGPMDELVDHLAALDAKDQSNAPPSGPLF</sequence>
<proteinExistence type="predicted"/>
<feature type="region of interest" description="Disordered" evidence="1">
    <location>
        <begin position="80"/>
        <end position="139"/>
    </location>
</feature>
<evidence type="ECO:0000313" key="3">
    <source>
        <dbReference type="Proteomes" id="UP000245946"/>
    </source>
</evidence>